<keyword evidence="3" id="KW-1185">Reference proteome</keyword>
<dbReference type="OrthoDB" id="4361805at2759"/>
<name>A0A9W9VV93_9EURO</name>
<feature type="region of interest" description="Disordered" evidence="1">
    <location>
        <begin position="42"/>
        <end position="73"/>
    </location>
</feature>
<proteinExistence type="predicted"/>
<dbReference type="RefSeq" id="XP_056560532.1">
    <property type="nucleotide sequence ID" value="XM_056693803.1"/>
</dbReference>
<reference evidence="2" key="1">
    <citation type="submission" date="2022-11" db="EMBL/GenBank/DDBJ databases">
        <authorList>
            <person name="Petersen C."/>
        </authorList>
    </citation>
    <scope>NUCLEOTIDE SEQUENCE</scope>
    <source>
        <strain evidence="2">IBT 29864</strain>
    </source>
</reference>
<sequence>MDSVKAKDVPQTSKDTKPMTSVEEYQRRWAQLMDDTAKQIQKIRGAQTRSSRNPDMKNKPGSPARPRIDDIRAPLRERLRKALRL</sequence>
<gene>
    <name evidence="2" type="ORF">N7496_000872</name>
</gene>
<dbReference type="Proteomes" id="UP001147782">
    <property type="component" value="Unassembled WGS sequence"/>
</dbReference>
<evidence type="ECO:0000256" key="1">
    <source>
        <dbReference type="SAM" id="MobiDB-lite"/>
    </source>
</evidence>
<feature type="region of interest" description="Disordered" evidence="1">
    <location>
        <begin position="1"/>
        <end position="23"/>
    </location>
</feature>
<evidence type="ECO:0000313" key="2">
    <source>
        <dbReference type="EMBL" id="KAJ5389804.1"/>
    </source>
</evidence>
<organism evidence="2 3">
    <name type="scientific">Penicillium cataractarum</name>
    <dbReference type="NCBI Taxonomy" id="2100454"/>
    <lineage>
        <taxon>Eukaryota</taxon>
        <taxon>Fungi</taxon>
        <taxon>Dikarya</taxon>
        <taxon>Ascomycota</taxon>
        <taxon>Pezizomycotina</taxon>
        <taxon>Eurotiomycetes</taxon>
        <taxon>Eurotiomycetidae</taxon>
        <taxon>Eurotiales</taxon>
        <taxon>Aspergillaceae</taxon>
        <taxon>Penicillium</taxon>
    </lineage>
</organism>
<evidence type="ECO:0000313" key="3">
    <source>
        <dbReference type="Proteomes" id="UP001147782"/>
    </source>
</evidence>
<reference evidence="2" key="2">
    <citation type="journal article" date="2023" name="IMA Fungus">
        <title>Comparative genomic study of the Penicillium genus elucidates a diverse pangenome and 15 lateral gene transfer events.</title>
        <authorList>
            <person name="Petersen C."/>
            <person name="Sorensen T."/>
            <person name="Nielsen M.R."/>
            <person name="Sondergaard T.E."/>
            <person name="Sorensen J.L."/>
            <person name="Fitzpatrick D.A."/>
            <person name="Frisvad J.C."/>
            <person name="Nielsen K.L."/>
        </authorList>
    </citation>
    <scope>NUCLEOTIDE SEQUENCE</scope>
    <source>
        <strain evidence="2">IBT 29864</strain>
    </source>
</reference>
<accession>A0A9W9VV93</accession>
<comment type="caution">
    <text evidence="2">The sequence shown here is derived from an EMBL/GenBank/DDBJ whole genome shotgun (WGS) entry which is preliminary data.</text>
</comment>
<dbReference type="GeneID" id="81432980"/>
<dbReference type="AlphaFoldDB" id="A0A9W9VV93"/>
<protein>
    <submittedName>
        <fullName evidence="2">Uncharacterized protein</fullName>
    </submittedName>
</protein>
<dbReference type="EMBL" id="JAPZBS010000001">
    <property type="protein sequence ID" value="KAJ5389804.1"/>
    <property type="molecule type" value="Genomic_DNA"/>
</dbReference>